<dbReference type="InterPro" id="IPR050519">
    <property type="entry name" value="Glycosyltransf_28_UgtP"/>
</dbReference>
<evidence type="ECO:0000256" key="3">
    <source>
        <dbReference type="ARBA" id="ARBA00022676"/>
    </source>
</evidence>
<evidence type="ECO:0000256" key="4">
    <source>
        <dbReference type="ARBA" id="ARBA00022679"/>
    </source>
</evidence>
<dbReference type="GO" id="GO:0009247">
    <property type="term" value="P:glycolipid biosynthetic process"/>
    <property type="evidence" value="ECO:0007669"/>
    <property type="project" value="InterPro"/>
</dbReference>
<dbReference type="Gene3D" id="3.40.50.2000">
    <property type="entry name" value="Glycogen Phosphorylase B"/>
    <property type="match status" value="2"/>
</dbReference>
<dbReference type="OrthoDB" id="9815663at2"/>
<evidence type="ECO:0000313" key="7">
    <source>
        <dbReference type="EMBL" id="SNV73846.1"/>
    </source>
</evidence>
<dbReference type="InterPro" id="IPR009695">
    <property type="entry name" value="Diacylglyc_glucosyltr_N"/>
</dbReference>
<dbReference type="GO" id="GO:0016758">
    <property type="term" value="F:hexosyltransferase activity"/>
    <property type="evidence" value="ECO:0007669"/>
    <property type="project" value="InterPro"/>
</dbReference>
<keyword evidence="4 7" id="KW-0808">Transferase</keyword>
<dbReference type="Pfam" id="PF04101">
    <property type="entry name" value="Glyco_tran_28_C"/>
    <property type="match status" value="1"/>
</dbReference>
<dbReference type="AlphaFoldDB" id="A0A239ZT57"/>
<dbReference type="CDD" id="cd17507">
    <property type="entry name" value="GT28_Beta-DGS-like"/>
    <property type="match status" value="1"/>
</dbReference>
<organism evidence="7 8">
    <name type="scientific">Mammaliicoccus stepanovicii</name>
    <dbReference type="NCBI Taxonomy" id="643214"/>
    <lineage>
        <taxon>Bacteria</taxon>
        <taxon>Bacillati</taxon>
        <taxon>Bacillota</taxon>
        <taxon>Bacilli</taxon>
        <taxon>Bacillales</taxon>
        <taxon>Staphylococcaceae</taxon>
        <taxon>Mammaliicoccus</taxon>
    </lineage>
</organism>
<dbReference type="EMBL" id="LT906462">
    <property type="protein sequence ID" value="SNV73846.1"/>
    <property type="molecule type" value="Genomic_DNA"/>
</dbReference>
<dbReference type="EC" id="2.4.1.-" evidence="7"/>
<dbReference type="RefSeq" id="WP_095088830.1">
    <property type="nucleotide sequence ID" value="NZ_BMDM01000001.1"/>
</dbReference>
<keyword evidence="8" id="KW-1185">Reference proteome</keyword>
<proteinExistence type="inferred from homology"/>
<dbReference type="KEGG" id="sste:SAMEA4384403_1842"/>
<dbReference type="PANTHER" id="PTHR43025">
    <property type="entry name" value="MONOGALACTOSYLDIACYLGLYCEROL SYNTHASE"/>
    <property type="match status" value="1"/>
</dbReference>
<evidence type="ECO:0000256" key="1">
    <source>
        <dbReference type="ARBA" id="ARBA00004370"/>
    </source>
</evidence>
<keyword evidence="3 7" id="KW-0328">Glycosyltransferase</keyword>
<comment type="subcellular location">
    <subcellularLocation>
        <location evidence="1">Membrane</location>
    </subcellularLocation>
</comment>
<evidence type="ECO:0000259" key="5">
    <source>
        <dbReference type="Pfam" id="PF04101"/>
    </source>
</evidence>
<evidence type="ECO:0000259" key="6">
    <source>
        <dbReference type="Pfam" id="PF06925"/>
    </source>
</evidence>
<accession>A0A239ZT57</accession>
<evidence type="ECO:0000256" key="2">
    <source>
        <dbReference type="ARBA" id="ARBA00006962"/>
    </source>
</evidence>
<protein>
    <submittedName>
        <fullName evidence="7">Diglucosyldiacylglycerol synthase (LTA membrane anchor synthesis)</fullName>
        <ecNumber evidence="7">2.4.1.-</ecNumber>
    </submittedName>
</protein>
<dbReference type="Proteomes" id="UP000242084">
    <property type="component" value="Chromosome 1"/>
</dbReference>
<feature type="domain" description="Diacylglycerol glucosyltransferase N-terminal" evidence="6">
    <location>
        <begin position="19"/>
        <end position="179"/>
    </location>
</feature>
<comment type="similarity">
    <text evidence="2">Belongs to the glycosyltransferase 28 family.</text>
</comment>
<sequence>MVSQNKKLLIITGSFGNGHLQVTNSIVNQFAEMNLDHLNVIEHDLFLEAHPIMTSIAKHWYINSFKHFRNMYKFFYYSRPEQIDKCFYKYYGLNKLLNLLIKEKPDLILLTFPTPVVSVLTEQFNLNIPIATVMTDYRLHKNWVTPYSNRYYVATEDLKEEFKSIGVENEAIKVTGIPISKQFEEPVDRYHWLTKHKLDPNKKVILMSAGAFGVSSGFASMINKIDIHAKDSQVVMICGNNKSLKSELTQHFKNNKNVLILGYTNNMNEWMAASQLMITKPGGITISEAFSRKVPLIFLNPAPGQELENAEYFALKGYGKVANTPEEATKLVISIVNQPNELKKMTNLLEENYIKKPTETICNDLLSLLSDSLSYNEVYGKVPMYAKYFIR</sequence>
<dbReference type="PANTHER" id="PTHR43025:SF3">
    <property type="entry name" value="MONOGALACTOSYLDIACYLGLYCEROL SYNTHASE 1, CHLOROPLASTIC"/>
    <property type="match status" value="1"/>
</dbReference>
<evidence type="ECO:0000313" key="8">
    <source>
        <dbReference type="Proteomes" id="UP000242084"/>
    </source>
</evidence>
<dbReference type="SUPFAM" id="SSF53756">
    <property type="entry name" value="UDP-Glycosyltransferase/glycogen phosphorylase"/>
    <property type="match status" value="1"/>
</dbReference>
<feature type="domain" description="Glycosyl transferase family 28 C-terminal" evidence="5">
    <location>
        <begin position="228"/>
        <end position="335"/>
    </location>
</feature>
<name>A0A239ZT57_9STAP</name>
<gene>
    <name evidence="7" type="primary">ugtP</name>
    <name evidence="7" type="ORF">SAMEA4384403_01842</name>
</gene>
<dbReference type="Pfam" id="PF06925">
    <property type="entry name" value="MGDG_synth"/>
    <property type="match status" value="1"/>
</dbReference>
<dbReference type="InterPro" id="IPR007235">
    <property type="entry name" value="Glyco_trans_28_C"/>
</dbReference>
<reference evidence="7 8" key="1">
    <citation type="submission" date="2017-06" db="EMBL/GenBank/DDBJ databases">
        <authorList>
            <consortium name="Pathogen Informatics"/>
        </authorList>
    </citation>
    <scope>NUCLEOTIDE SEQUENCE [LARGE SCALE GENOMIC DNA]</scope>
    <source>
        <strain evidence="7 8">NCTC13839</strain>
    </source>
</reference>
<dbReference type="NCBIfam" id="NF010134">
    <property type="entry name" value="PRK13608.1"/>
    <property type="match status" value="1"/>
</dbReference>
<dbReference type="GO" id="GO:0016020">
    <property type="term" value="C:membrane"/>
    <property type="evidence" value="ECO:0007669"/>
    <property type="project" value="UniProtKB-SubCell"/>
</dbReference>